<dbReference type="Gene3D" id="1.10.390.10">
    <property type="entry name" value="Neutral Protease Domain 2"/>
    <property type="match status" value="1"/>
</dbReference>
<evidence type="ECO:0000256" key="9">
    <source>
        <dbReference type="RuleBase" id="RU366073"/>
    </source>
</evidence>
<dbReference type="InterPro" id="IPR027268">
    <property type="entry name" value="Peptidase_M4/M1_CTD_sf"/>
</dbReference>
<evidence type="ECO:0000313" key="14">
    <source>
        <dbReference type="Proteomes" id="UP001589836"/>
    </source>
</evidence>
<dbReference type="SUPFAM" id="SSF55486">
    <property type="entry name" value="Metalloproteases ('zincins'), catalytic domain"/>
    <property type="match status" value="1"/>
</dbReference>
<accession>A0ABV6LPQ4</accession>
<name>A0ABV6LPQ4_9BACI</name>
<keyword evidence="4" id="KW-0479">Metal-binding</keyword>
<keyword evidence="6 9" id="KW-0378">Hydrolase</keyword>
<evidence type="ECO:0000256" key="3">
    <source>
        <dbReference type="ARBA" id="ARBA00022670"/>
    </source>
</evidence>
<dbReference type="InterPro" id="IPR011096">
    <property type="entry name" value="FTP_domain"/>
</dbReference>
<dbReference type="Gene3D" id="3.10.450.490">
    <property type="match status" value="1"/>
</dbReference>
<proteinExistence type="inferred from homology"/>
<protein>
    <recommendedName>
        <fullName evidence="9">Neutral metalloproteinase</fullName>
        <ecNumber evidence="9">3.4.24.-</ecNumber>
    </recommendedName>
</protein>
<evidence type="ECO:0000256" key="2">
    <source>
        <dbReference type="ARBA" id="ARBA00009388"/>
    </source>
</evidence>
<evidence type="ECO:0000256" key="6">
    <source>
        <dbReference type="ARBA" id="ARBA00022801"/>
    </source>
</evidence>
<keyword evidence="5" id="KW-0732">Signal</keyword>
<dbReference type="PANTHER" id="PTHR33794">
    <property type="entry name" value="BACILLOLYSIN"/>
    <property type="match status" value="1"/>
</dbReference>
<dbReference type="PRINTS" id="PR00730">
    <property type="entry name" value="THERMOLYSIN"/>
</dbReference>
<comment type="caution">
    <text evidence="13">The sequence shown here is derived from an EMBL/GenBank/DDBJ whole genome shotgun (WGS) entry which is preliminary data.</text>
</comment>
<evidence type="ECO:0000256" key="7">
    <source>
        <dbReference type="ARBA" id="ARBA00022833"/>
    </source>
</evidence>
<dbReference type="RefSeq" id="WP_377348252.1">
    <property type="nucleotide sequence ID" value="NZ_JBHLTP010000011.1"/>
</dbReference>
<gene>
    <name evidence="13" type="ORF">ACFFGV_12345</name>
</gene>
<evidence type="ECO:0000259" key="10">
    <source>
        <dbReference type="Pfam" id="PF01447"/>
    </source>
</evidence>
<dbReference type="CDD" id="cd09597">
    <property type="entry name" value="M4_TLP"/>
    <property type="match status" value="1"/>
</dbReference>
<feature type="domain" description="Peptidase M4" evidence="10">
    <location>
        <begin position="244"/>
        <end position="392"/>
    </location>
</feature>
<dbReference type="EC" id="3.4.24.-" evidence="9"/>
<reference evidence="13 14" key="1">
    <citation type="submission" date="2024-09" db="EMBL/GenBank/DDBJ databases">
        <authorList>
            <person name="Sun Q."/>
            <person name="Mori K."/>
        </authorList>
    </citation>
    <scope>NUCLEOTIDE SEQUENCE [LARGE SCALE GENOMIC DNA]</scope>
    <source>
        <strain evidence="13 14">NCAIM B.02529</strain>
    </source>
</reference>
<dbReference type="Pfam" id="PF01447">
    <property type="entry name" value="Peptidase_M4"/>
    <property type="match status" value="1"/>
</dbReference>
<dbReference type="PANTHER" id="PTHR33794:SF1">
    <property type="entry name" value="BACILLOLYSIN"/>
    <property type="match status" value="1"/>
</dbReference>
<dbReference type="Gene3D" id="3.10.170.10">
    <property type="match status" value="1"/>
</dbReference>
<feature type="domain" description="Peptidase M4 C-terminal" evidence="11">
    <location>
        <begin position="395"/>
        <end position="544"/>
    </location>
</feature>
<comment type="subcellular location">
    <subcellularLocation>
        <location evidence="9">Secreted</location>
    </subcellularLocation>
</comment>
<feature type="domain" description="FTP" evidence="12">
    <location>
        <begin position="93"/>
        <end position="138"/>
    </location>
</feature>
<sequence length="545" mass="60537">MKKNWKTMVGAVTLSTTLLVGNGLMVEAAPDKGFKLENNYEMNWKEVGKTKAPSFIKGKLAKEKINTKKDAEKFFKANQKVFNMDPNTKMEFVESSTDELGMTHFIFQPVIQNIPISESKIHIHTNKNGELIAVNGDFHPNAPDKLKQKKQLSKQQALSNAWNHIDTNRKDADVTVKGLEGEDFQSLTEHSNLVAFHEDGKYTLAYHVELQFSEPYPANWQIWVNAENGNVIKAQNKVHEAATTGSGTGVLGDSKTLNTYSYNNTYYLYDTTKPMSGVIATYDNNNGGQFSLPGYYVTDSGNTFYSERQKAAVDAHYYAGQVYDYFYNTFGRNSYDGNGADIVSTVHYGSNYNNAAWVGNQMIYGDGDGSTFTYLSGADDIVAHELTHAVTDRSADLVYENQPGALNESFSDVFGYFVDSEDWLMGEDVYTPGRSGDALRSMSNPTLYNQPDHMDNYRNLPNTEAGDWGGVHINSGIPNKAAYYTINSIGKSKAEKIYYRALTVYLTPNSNFSDARSSLIQSAQDLYGSSTANAVASAWDNVGVY</sequence>
<dbReference type="InterPro" id="IPR013856">
    <property type="entry name" value="Peptidase_M4_domain"/>
</dbReference>
<comment type="similarity">
    <text evidence="2 9">Belongs to the peptidase M4 family.</text>
</comment>
<dbReference type="Pfam" id="PF02868">
    <property type="entry name" value="Peptidase_M4_C"/>
    <property type="match status" value="1"/>
</dbReference>
<organism evidence="13 14">
    <name type="scientific">Pontibacillus salicampi</name>
    <dbReference type="NCBI Taxonomy" id="1449801"/>
    <lineage>
        <taxon>Bacteria</taxon>
        <taxon>Bacillati</taxon>
        <taxon>Bacillota</taxon>
        <taxon>Bacilli</taxon>
        <taxon>Bacillales</taxon>
        <taxon>Bacillaceae</taxon>
        <taxon>Pontibacillus</taxon>
    </lineage>
</organism>
<dbReference type="InterPro" id="IPR050728">
    <property type="entry name" value="Zinc_Metalloprotease_M4"/>
</dbReference>
<dbReference type="Proteomes" id="UP001589836">
    <property type="component" value="Unassembled WGS sequence"/>
</dbReference>
<evidence type="ECO:0000256" key="4">
    <source>
        <dbReference type="ARBA" id="ARBA00022723"/>
    </source>
</evidence>
<dbReference type="Pfam" id="PF07504">
    <property type="entry name" value="FTP"/>
    <property type="match status" value="1"/>
</dbReference>
<dbReference type="InterPro" id="IPR023612">
    <property type="entry name" value="Peptidase_M4"/>
</dbReference>
<keyword evidence="9" id="KW-0964">Secreted</keyword>
<dbReference type="EMBL" id="JBHLTP010000011">
    <property type="protein sequence ID" value="MFC0524356.1"/>
    <property type="molecule type" value="Genomic_DNA"/>
</dbReference>
<evidence type="ECO:0000256" key="8">
    <source>
        <dbReference type="ARBA" id="ARBA00023049"/>
    </source>
</evidence>
<evidence type="ECO:0000256" key="5">
    <source>
        <dbReference type="ARBA" id="ARBA00022729"/>
    </source>
</evidence>
<evidence type="ECO:0000256" key="1">
    <source>
        <dbReference type="ARBA" id="ARBA00001947"/>
    </source>
</evidence>
<keyword evidence="14" id="KW-1185">Reference proteome</keyword>
<evidence type="ECO:0000259" key="12">
    <source>
        <dbReference type="Pfam" id="PF07504"/>
    </source>
</evidence>
<keyword evidence="8 9" id="KW-0482">Metalloprotease</keyword>
<keyword evidence="3 9" id="KW-0645">Protease</keyword>
<comment type="cofactor">
    <cofactor evidence="1 9">
        <name>Zn(2+)</name>
        <dbReference type="ChEBI" id="CHEBI:29105"/>
    </cofactor>
</comment>
<comment type="function">
    <text evidence="9">Extracellular zinc metalloprotease.</text>
</comment>
<keyword evidence="7 9" id="KW-0862">Zinc</keyword>
<evidence type="ECO:0000259" key="11">
    <source>
        <dbReference type="Pfam" id="PF02868"/>
    </source>
</evidence>
<dbReference type="InterPro" id="IPR001570">
    <property type="entry name" value="Peptidase_M4_C_domain"/>
</dbReference>
<evidence type="ECO:0000313" key="13">
    <source>
        <dbReference type="EMBL" id="MFC0524356.1"/>
    </source>
</evidence>